<dbReference type="EMBL" id="FOEC01000004">
    <property type="protein sequence ID" value="SEO71060.1"/>
    <property type="molecule type" value="Genomic_DNA"/>
</dbReference>
<dbReference type="GO" id="GO:0051301">
    <property type="term" value="P:cell division"/>
    <property type="evidence" value="ECO:0007669"/>
    <property type="project" value="UniProtKB-KW"/>
</dbReference>
<evidence type="ECO:0000256" key="6">
    <source>
        <dbReference type="ARBA" id="ARBA00022984"/>
    </source>
</evidence>
<comment type="function">
    <text evidence="10">Cell wall formation. Catalyzes the transfer of a GlcNAc subunit on undecaprenyl-pyrophosphoryl-MurNAc-pentapeptide (lipid intermediate I) to form undecaprenyl-pyrophosphoryl-MurNAc-(pentapeptide)GlcNAc (lipid intermediate II).</text>
</comment>
<evidence type="ECO:0000313" key="13">
    <source>
        <dbReference type="EMBL" id="SEO71060.1"/>
    </source>
</evidence>
<dbReference type="InterPro" id="IPR004276">
    <property type="entry name" value="GlycoTrans_28_N"/>
</dbReference>
<evidence type="ECO:0000256" key="4">
    <source>
        <dbReference type="ARBA" id="ARBA00022679"/>
    </source>
</evidence>
<feature type="binding site" evidence="10">
    <location>
        <position position="164"/>
    </location>
    <ligand>
        <name>UDP-N-acetyl-alpha-D-glucosamine</name>
        <dbReference type="ChEBI" id="CHEBI:57705"/>
    </ligand>
</feature>
<evidence type="ECO:0000313" key="14">
    <source>
        <dbReference type="Proteomes" id="UP000182975"/>
    </source>
</evidence>
<keyword evidence="8 10" id="KW-0131">Cell cycle</keyword>
<sequence length="364" mass="38652">MNIVVSGGGTAGHINPALALADELQRRGHTVYFAGTPQGVESRLVPQAGIPFTAFPATGFNRNHPATIVKALRLMNSSTKKARAWFNEVKPDCVVCFGGYVCIPVGRAAEQLGIPVVVHEQNSIMGLANKYLSKKAAAVALTYRVAGDAVGDASKLVVTGNPVRSSVFDATREAGRAYAGVPEDALMLVVFGGSLGARHINTALCQQARELLKRPNLYVRHITGPKEYDTVCEQLDIPEELKDRWTVVGYEDRMGDVLAACDCVVSRSGATSLAEISALGIPALLVPFPYATADHQTTNAREYVDAGAAYVIADDQVESPEFADLLAKLVDDASVREGMHAAAASFRTNEAASKLADVVIGATR</sequence>
<feature type="binding site" evidence="10">
    <location>
        <position position="122"/>
    </location>
    <ligand>
        <name>UDP-N-acetyl-alpha-D-glucosamine</name>
        <dbReference type="ChEBI" id="CHEBI:57705"/>
    </ligand>
</feature>
<dbReference type="RefSeq" id="WP_066663135.1">
    <property type="nucleotide sequence ID" value="NZ_CP011402.1"/>
</dbReference>
<keyword evidence="6 10" id="KW-0573">Peptidoglycan synthesis</keyword>
<dbReference type="Proteomes" id="UP000182975">
    <property type="component" value="Unassembled WGS sequence"/>
</dbReference>
<evidence type="ECO:0000256" key="3">
    <source>
        <dbReference type="ARBA" id="ARBA00022676"/>
    </source>
</evidence>
<dbReference type="GO" id="GO:0050511">
    <property type="term" value="F:undecaprenyldiphospho-muramoylpentapeptide beta-N-acetylglucosaminyltransferase activity"/>
    <property type="evidence" value="ECO:0007669"/>
    <property type="project" value="UniProtKB-UniRule"/>
</dbReference>
<dbReference type="GO" id="GO:0009252">
    <property type="term" value="P:peptidoglycan biosynthetic process"/>
    <property type="evidence" value="ECO:0007669"/>
    <property type="project" value="UniProtKB-UniRule"/>
</dbReference>
<dbReference type="GO" id="GO:0005886">
    <property type="term" value="C:plasma membrane"/>
    <property type="evidence" value="ECO:0007669"/>
    <property type="project" value="UniProtKB-SubCell"/>
</dbReference>
<evidence type="ECO:0000256" key="1">
    <source>
        <dbReference type="ARBA" id="ARBA00022475"/>
    </source>
</evidence>
<keyword evidence="14" id="KW-1185">Reference proteome</keyword>
<feature type="domain" description="Glycosyltransferase family 28 N-terminal" evidence="11">
    <location>
        <begin position="3"/>
        <end position="140"/>
    </location>
</feature>
<keyword evidence="7 10" id="KW-0472">Membrane</keyword>
<dbReference type="CDD" id="cd03785">
    <property type="entry name" value="GT28_MurG"/>
    <property type="match status" value="1"/>
</dbReference>
<comment type="subcellular location">
    <subcellularLocation>
        <location evidence="10">Cell membrane</location>
        <topology evidence="10">Peripheral membrane protein</topology>
        <orientation evidence="10">Cytoplasmic side</orientation>
    </subcellularLocation>
</comment>
<proteinExistence type="inferred from homology"/>
<dbReference type="SUPFAM" id="SSF53756">
    <property type="entry name" value="UDP-Glycosyltransferase/glycogen phosphorylase"/>
    <property type="match status" value="1"/>
</dbReference>
<keyword evidence="3 10" id="KW-0328">Glycosyltransferase</keyword>
<reference evidence="14" key="1">
    <citation type="submission" date="2016-10" db="EMBL/GenBank/DDBJ databases">
        <authorList>
            <person name="Varghese N."/>
        </authorList>
    </citation>
    <scope>NUCLEOTIDE SEQUENCE [LARGE SCALE GENOMIC DNA]</scope>
    <source>
        <strain evidence="14">DSM 21843</strain>
    </source>
</reference>
<dbReference type="GO" id="GO:0008360">
    <property type="term" value="P:regulation of cell shape"/>
    <property type="evidence" value="ECO:0007669"/>
    <property type="project" value="UniProtKB-KW"/>
</dbReference>
<evidence type="ECO:0000256" key="8">
    <source>
        <dbReference type="ARBA" id="ARBA00023306"/>
    </source>
</evidence>
<dbReference type="STRING" id="79604.AAY81_06950"/>
<dbReference type="InterPro" id="IPR006009">
    <property type="entry name" value="GlcNAc_MurG"/>
</dbReference>
<evidence type="ECO:0000256" key="5">
    <source>
        <dbReference type="ARBA" id="ARBA00022960"/>
    </source>
</evidence>
<dbReference type="HAMAP" id="MF_00033">
    <property type="entry name" value="MurG"/>
    <property type="match status" value="1"/>
</dbReference>
<evidence type="ECO:0000259" key="11">
    <source>
        <dbReference type="Pfam" id="PF03033"/>
    </source>
</evidence>
<dbReference type="GO" id="GO:0071555">
    <property type="term" value="P:cell wall organization"/>
    <property type="evidence" value="ECO:0007669"/>
    <property type="project" value="UniProtKB-KW"/>
</dbReference>
<gene>
    <name evidence="10" type="primary">murG</name>
    <name evidence="13" type="ORF">SAMN02910314_00957</name>
</gene>
<dbReference type="EC" id="2.4.1.227" evidence="10"/>
<keyword evidence="4 10" id="KW-0808">Transferase</keyword>
<name>A0A172RYU3_9ACTN</name>
<comment type="catalytic activity">
    <reaction evidence="10">
        <text>di-trans,octa-cis-undecaprenyl diphospho-N-acetyl-alpha-D-muramoyl-L-alanyl-D-glutamyl-meso-2,6-diaminopimeloyl-D-alanyl-D-alanine + UDP-N-acetyl-alpha-D-glucosamine = di-trans,octa-cis-undecaprenyl diphospho-[N-acetyl-alpha-D-glucosaminyl-(1-&gt;4)]-N-acetyl-alpha-D-muramoyl-L-alanyl-D-glutamyl-meso-2,6-diaminopimeloyl-D-alanyl-D-alanine + UDP + H(+)</text>
        <dbReference type="Rhea" id="RHEA:31227"/>
        <dbReference type="ChEBI" id="CHEBI:15378"/>
        <dbReference type="ChEBI" id="CHEBI:57705"/>
        <dbReference type="ChEBI" id="CHEBI:58223"/>
        <dbReference type="ChEBI" id="CHEBI:61387"/>
        <dbReference type="ChEBI" id="CHEBI:61388"/>
        <dbReference type="EC" id="2.4.1.227"/>
    </reaction>
</comment>
<dbReference type="AlphaFoldDB" id="A0A172RYU3"/>
<keyword evidence="5 10" id="KW-0133">Cell shape</keyword>
<dbReference type="NCBIfam" id="TIGR01133">
    <property type="entry name" value="murG"/>
    <property type="match status" value="1"/>
</dbReference>
<comment type="pathway">
    <text evidence="10">Cell wall biogenesis; peptidoglycan biosynthesis.</text>
</comment>
<feature type="binding site" evidence="10">
    <location>
        <begin position="10"/>
        <end position="12"/>
    </location>
    <ligand>
        <name>UDP-N-acetyl-alpha-D-glucosamine</name>
        <dbReference type="ChEBI" id="CHEBI:57705"/>
    </ligand>
</feature>
<feature type="domain" description="Glycosyl transferase family 28 C-terminal" evidence="12">
    <location>
        <begin position="187"/>
        <end position="352"/>
    </location>
</feature>
<dbReference type="PATRIC" id="fig|79604.3.peg.1407"/>
<evidence type="ECO:0000256" key="10">
    <source>
        <dbReference type="HAMAP-Rule" id="MF_00033"/>
    </source>
</evidence>
<dbReference type="Pfam" id="PF04101">
    <property type="entry name" value="Glyco_tran_28_C"/>
    <property type="match status" value="1"/>
</dbReference>
<dbReference type="OrthoDB" id="9808936at2"/>
<dbReference type="GO" id="GO:0051991">
    <property type="term" value="F:UDP-N-acetyl-D-glucosamine:N-acetylmuramoyl-L-alanyl-D-glutamyl-meso-2,6-diaminopimelyl-D-alanyl-D-alanine-diphosphoundecaprenol 4-beta-N-acetylglucosaminlytransferase activity"/>
    <property type="evidence" value="ECO:0007669"/>
    <property type="project" value="RHEA"/>
</dbReference>
<feature type="binding site" evidence="10">
    <location>
        <position position="296"/>
    </location>
    <ligand>
        <name>UDP-N-acetyl-alpha-D-glucosamine</name>
        <dbReference type="ChEBI" id="CHEBI:57705"/>
    </ligand>
</feature>
<evidence type="ECO:0000259" key="12">
    <source>
        <dbReference type="Pfam" id="PF04101"/>
    </source>
</evidence>
<keyword evidence="9 10" id="KW-0961">Cell wall biogenesis/degradation</keyword>
<dbReference type="UniPathway" id="UPA00219"/>
<dbReference type="PANTHER" id="PTHR21015:SF22">
    <property type="entry name" value="GLYCOSYLTRANSFERASE"/>
    <property type="match status" value="1"/>
</dbReference>
<dbReference type="Pfam" id="PF03033">
    <property type="entry name" value="Glyco_transf_28"/>
    <property type="match status" value="1"/>
</dbReference>
<dbReference type="PANTHER" id="PTHR21015">
    <property type="entry name" value="UDP-N-ACETYLGLUCOSAMINE--N-ACETYLMURAMYL-(PENTAPEPTIDE) PYROPHOSPHORYL-UNDECAPRENOL N-ACETYLGLUCOSAMINE TRANSFERASE 1"/>
    <property type="match status" value="1"/>
</dbReference>
<keyword evidence="1 10" id="KW-1003">Cell membrane</keyword>
<comment type="similarity">
    <text evidence="10">Belongs to the glycosyltransferase 28 family. MurG subfamily.</text>
</comment>
<dbReference type="KEGG" id="ddt:AAY81_06950"/>
<accession>A0A172RYU3</accession>
<organism evidence="13 14">
    <name type="scientific">Denitrobacterium detoxificans</name>
    <dbReference type="NCBI Taxonomy" id="79604"/>
    <lineage>
        <taxon>Bacteria</taxon>
        <taxon>Bacillati</taxon>
        <taxon>Actinomycetota</taxon>
        <taxon>Coriobacteriia</taxon>
        <taxon>Eggerthellales</taxon>
        <taxon>Eggerthellaceae</taxon>
        <taxon>Denitrobacterium</taxon>
    </lineage>
</organism>
<comment type="caution">
    <text evidence="10">Lacks conserved residue(s) required for the propagation of feature annotation.</text>
</comment>
<feature type="binding site" evidence="10">
    <location>
        <position position="194"/>
    </location>
    <ligand>
        <name>UDP-N-acetyl-alpha-D-glucosamine</name>
        <dbReference type="ChEBI" id="CHEBI:57705"/>
    </ligand>
</feature>
<evidence type="ECO:0000256" key="9">
    <source>
        <dbReference type="ARBA" id="ARBA00023316"/>
    </source>
</evidence>
<protein>
    <recommendedName>
        <fullName evidence="10">UDP-N-acetylglucosamine--N-acetylmuramyl-(pentapeptide) pyrophosphoryl-undecaprenol N-acetylglucosamine transferase</fullName>
        <ecNumber evidence="10">2.4.1.227</ecNumber>
    </recommendedName>
    <alternativeName>
        <fullName evidence="10">Undecaprenyl-PP-MurNAc-pentapeptide-UDPGlcNAc GlcNAc transferase</fullName>
    </alternativeName>
</protein>
<dbReference type="GO" id="GO:0005975">
    <property type="term" value="P:carbohydrate metabolic process"/>
    <property type="evidence" value="ECO:0007669"/>
    <property type="project" value="InterPro"/>
</dbReference>
<dbReference type="Gene3D" id="3.40.50.2000">
    <property type="entry name" value="Glycogen Phosphorylase B"/>
    <property type="match status" value="2"/>
</dbReference>
<evidence type="ECO:0000256" key="7">
    <source>
        <dbReference type="ARBA" id="ARBA00023136"/>
    </source>
</evidence>
<evidence type="ECO:0000256" key="2">
    <source>
        <dbReference type="ARBA" id="ARBA00022618"/>
    </source>
</evidence>
<dbReference type="InterPro" id="IPR007235">
    <property type="entry name" value="Glyco_trans_28_C"/>
</dbReference>
<keyword evidence="2 10" id="KW-0132">Cell division</keyword>